<evidence type="ECO:0000256" key="2">
    <source>
        <dbReference type="SAM" id="Phobius"/>
    </source>
</evidence>
<gene>
    <name evidence="4" type="ORF">HD600_002501</name>
</gene>
<feature type="domain" description="DUF4349" evidence="3">
    <location>
        <begin position="124"/>
        <end position="340"/>
    </location>
</feature>
<evidence type="ECO:0000256" key="1">
    <source>
        <dbReference type="SAM" id="Coils"/>
    </source>
</evidence>
<feature type="coiled-coil region" evidence="1">
    <location>
        <begin position="219"/>
        <end position="283"/>
    </location>
</feature>
<accession>A0A7W9CEE9</accession>
<name>A0A7W9CEE9_9MICO</name>
<sequence length="355" mass="37284">MNDKIPADASVELPELSEESIGRIEEAVFETIAAERTPAHTPTVIRRRPRRRAWLTGIGVAAAFAAGVVVTAPILTMTSTTTGSAVDATARHSDGARGGAEEMSAPDGVSLDAAGGVQTGVTDREIIAAASASLRVDDVRAAAEAVTALATDLGGYVETTDLTAVARTDERIVPRPDGRYGWISIRVPAETLTEAIEELGEVGEVASSSTSKQDVTAAAIDLRARIDAAEASVERLTELMAQSGSVSELIDAEMALTDRQAQLESYTQQLASLEDEVAMSSLQVELTERTSVAPAEPDGFADGLLAGWNGLIVSLNAVVVAIGFALPWLALIGVALAVFWLIRGARRRTHNREIS</sequence>
<dbReference type="EMBL" id="JACHMU010000001">
    <property type="protein sequence ID" value="MBB5744004.1"/>
    <property type="molecule type" value="Genomic_DNA"/>
</dbReference>
<comment type="caution">
    <text evidence="4">The sequence shown here is derived from an EMBL/GenBank/DDBJ whole genome shotgun (WGS) entry which is preliminary data.</text>
</comment>
<evidence type="ECO:0000313" key="5">
    <source>
        <dbReference type="Proteomes" id="UP000517712"/>
    </source>
</evidence>
<evidence type="ECO:0000313" key="4">
    <source>
        <dbReference type="EMBL" id="MBB5744004.1"/>
    </source>
</evidence>
<feature type="transmembrane region" description="Helical" evidence="2">
    <location>
        <begin position="318"/>
        <end position="342"/>
    </location>
</feature>
<reference evidence="4 5" key="1">
    <citation type="submission" date="2020-08" db="EMBL/GenBank/DDBJ databases">
        <title>Sequencing the genomes of 1000 actinobacteria strains.</title>
        <authorList>
            <person name="Klenk H.-P."/>
        </authorList>
    </citation>
    <scope>NUCLEOTIDE SEQUENCE [LARGE SCALE GENOMIC DNA]</scope>
    <source>
        <strain evidence="4 5">DSM 24823</strain>
    </source>
</reference>
<keyword evidence="1" id="KW-0175">Coiled coil</keyword>
<evidence type="ECO:0000259" key="3">
    <source>
        <dbReference type="Pfam" id="PF14257"/>
    </source>
</evidence>
<keyword evidence="2" id="KW-1133">Transmembrane helix</keyword>
<dbReference type="InterPro" id="IPR025645">
    <property type="entry name" value="DUF4349"/>
</dbReference>
<protein>
    <recommendedName>
        <fullName evidence="3">DUF4349 domain-containing protein</fullName>
    </recommendedName>
</protein>
<organism evidence="4 5">
    <name type="scientific">Microbacterium ginsengiterrae</name>
    <dbReference type="NCBI Taxonomy" id="546115"/>
    <lineage>
        <taxon>Bacteria</taxon>
        <taxon>Bacillati</taxon>
        <taxon>Actinomycetota</taxon>
        <taxon>Actinomycetes</taxon>
        <taxon>Micrococcales</taxon>
        <taxon>Microbacteriaceae</taxon>
        <taxon>Microbacterium</taxon>
    </lineage>
</organism>
<dbReference type="RefSeq" id="WP_184284033.1">
    <property type="nucleotide sequence ID" value="NZ_BAAAPG010000001.1"/>
</dbReference>
<dbReference type="AlphaFoldDB" id="A0A7W9CEE9"/>
<feature type="transmembrane region" description="Helical" evidence="2">
    <location>
        <begin position="53"/>
        <end position="75"/>
    </location>
</feature>
<keyword evidence="5" id="KW-1185">Reference proteome</keyword>
<dbReference type="Pfam" id="PF14257">
    <property type="entry name" value="DUF4349"/>
    <property type="match status" value="1"/>
</dbReference>
<dbReference type="Proteomes" id="UP000517712">
    <property type="component" value="Unassembled WGS sequence"/>
</dbReference>
<keyword evidence="2" id="KW-0472">Membrane</keyword>
<proteinExistence type="predicted"/>
<keyword evidence="2" id="KW-0812">Transmembrane</keyword>